<protein>
    <submittedName>
        <fullName evidence="1">Uncharacterized protein</fullName>
    </submittedName>
</protein>
<organism evidence="1 2">
    <name type="scientific">Glossina pallidipes</name>
    <name type="common">Tsetse fly</name>
    <dbReference type="NCBI Taxonomy" id="7398"/>
    <lineage>
        <taxon>Eukaryota</taxon>
        <taxon>Metazoa</taxon>
        <taxon>Ecdysozoa</taxon>
        <taxon>Arthropoda</taxon>
        <taxon>Hexapoda</taxon>
        <taxon>Insecta</taxon>
        <taxon>Pterygota</taxon>
        <taxon>Neoptera</taxon>
        <taxon>Endopterygota</taxon>
        <taxon>Diptera</taxon>
        <taxon>Brachycera</taxon>
        <taxon>Muscomorpha</taxon>
        <taxon>Hippoboscoidea</taxon>
        <taxon>Glossinidae</taxon>
        <taxon>Glossina</taxon>
    </lineage>
</organism>
<evidence type="ECO:0000313" key="1">
    <source>
        <dbReference type="EnsemblMetazoa" id="GPAI005562-PA"/>
    </source>
</evidence>
<evidence type="ECO:0000313" key="2">
    <source>
        <dbReference type="Proteomes" id="UP000092445"/>
    </source>
</evidence>
<reference evidence="1" key="2">
    <citation type="submission" date="2020-05" db="UniProtKB">
        <authorList>
            <consortium name="EnsemblMetazoa"/>
        </authorList>
    </citation>
    <scope>IDENTIFICATION</scope>
    <source>
        <strain evidence="1">IAEA</strain>
    </source>
</reference>
<proteinExistence type="predicted"/>
<name>A0A1A9Z6S6_GLOPL</name>
<dbReference type="Proteomes" id="UP000092445">
    <property type="component" value="Unassembled WGS sequence"/>
</dbReference>
<dbReference type="VEuPathDB" id="VectorBase:GPAI005562"/>
<sequence>MYVLERLLGTHRRFLIKGIVRRVLGLCKFCNIVRDACFLSIRLNFKEHKNGGKQEIAKIKESMLKSTRKLPYSPIWRNLTTLRSLLEPKEISWNILPTAAHDVLSKI</sequence>
<reference evidence="2" key="1">
    <citation type="submission" date="2014-03" db="EMBL/GenBank/DDBJ databases">
        <authorList>
            <person name="Aksoy S."/>
            <person name="Warren W."/>
            <person name="Wilson R.K."/>
        </authorList>
    </citation>
    <scope>NUCLEOTIDE SEQUENCE [LARGE SCALE GENOMIC DNA]</scope>
    <source>
        <strain evidence="2">IAEA</strain>
    </source>
</reference>
<dbReference type="AlphaFoldDB" id="A0A1A9Z6S6"/>
<accession>A0A1A9Z6S6</accession>
<dbReference type="EnsemblMetazoa" id="GPAI005562-RA">
    <property type="protein sequence ID" value="GPAI005562-PA"/>
    <property type="gene ID" value="GPAI005562"/>
</dbReference>
<keyword evidence="2" id="KW-1185">Reference proteome</keyword>